<dbReference type="GO" id="GO:0005829">
    <property type="term" value="C:cytosol"/>
    <property type="evidence" value="ECO:0007669"/>
    <property type="project" value="TreeGrafter"/>
</dbReference>
<gene>
    <name evidence="5" type="ORF">SAMN04488131_102426</name>
</gene>
<keyword evidence="2" id="KW-0560">Oxidoreductase</keyword>
<dbReference type="CDD" id="cd08187">
    <property type="entry name" value="BDH"/>
    <property type="match status" value="1"/>
</dbReference>
<dbReference type="PROSITE" id="PS00060">
    <property type="entry name" value="ADH_IRON_2"/>
    <property type="match status" value="1"/>
</dbReference>
<dbReference type="PANTHER" id="PTHR43633">
    <property type="entry name" value="ALCOHOL DEHYDROGENASE YQHD"/>
    <property type="match status" value="1"/>
</dbReference>
<dbReference type="GO" id="GO:1990002">
    <property type="term" value="F:methylglyoxal reductase (NADPH) (acetol producing) activity"/>
    <property type="evidence" value="ECO:0007669"/>
    <property type="project" value="TreeGrafter"/>
</dbReference>
<reference evidence="6" key="1">
    <citation type="submission" date="2016-10" db="EMBL/GenBank/DDBJ databases">
        <authorList>
            <person name="Varghese N."/>
            <person name="Submissions S."/>
        </authorList>
    </citation>
    <scope>NUCLEOTIDE SEQUENCE [LARGE SCALE GENOMIC DNA]</scope>
    <source>
        <strain evidence="6">CGMCC 1.9227</strain>
    </source>
</reference>
<dbReference type="InterPro" id="IPR056798">
    <property type="entry name" value="ADH_Fe_C"/>
</dbReference>
<dbReference type="Proteomes" id="UP000198596">
    <property type="component" value="Unassembled WGS sequence"/>
</dbReference>
<dbReference type="GO" id="GO:0008106">
    <property type="term" value="F:alcohol dehydrogenase (NADP+) activity"/>
    <property type="evidence" value="ECO:0007669"/>
    <property type="project" value="TreeGrafter"/>
</dbReference>
<dbReference type="Pfam" id="PF00465">
    <property type="entry name" value="Fe-ADH"/>
    <property type="match status" value="1"/>
</dbReference>
<comment type="similarity">
    <text evidence="1">Belongs to the iron-containing alcohol dehydrogenase family.</text>
</comment>
<dbReference type="InterPro" id="IPR044731">
    <property type="entry name" value="BDH-like"/>
</dbReference>
<dbReference type="GO" id="GO:0046872">
    <property type="term" value="F:metal ion binding"/>
    <property type="evidence" value="ECO:0007669"/>
    <property type="project" value="InterPro"/>
</dbReference>
<keyword evidence="6" id="KW-1185">Reference proteome</keyword>
<dbReference type="EMBL" id="FONQ01000002">
    <property type="protein sequence ID" value="SFE58480.1"/>
    <property type="molecule type" value="Genomic_DNA"/>
</dbReference>
<dbReference type="FunFam" id="3.40.50.1970:FF:000003">
    <property type="entry name" value="Alcohol dehydrogenase, iron-containing"/>
    <property type="match status" value="1"/>
</dbReference>
<feature type="domain" description="Alcohol dehydrogenase iron-type/glycerol dehydrogenase GldA" evidence="3">
    <location>
        <begin position="9"/>
        <end position="177"/>
    </location>
</feature>
<dbReference type="Gene3D" id="1.20.1090.10">
    <property type="entry name" value="Dehydroquinate synthase-like - alpha domain"/>
    <property type="match status" value="1"/>
</dbReference>
<dbReference type="OrthoDB" id="9801156at2"/>
<sequence>MLNFELYNPTNLIFGKGQIEKLSALVPDGAKILLAYGGGSIFKNGIYDQVIENLKGFDIVEFAGIEANPHFETLMKAVAIIKEQNINFILAVGGGSVIDGVKFISAAAHFDGNPIDILQKRIMTTDLTTIVPFGTILTLPATGSEMNSGGVITIESTQEKLSFGGSALFPKFSICDPTVIESLPKRQLENGVVDAYTHVLEQYLTYPHEGYLQDRIAESILQTLIQVGPEVVENPKDYALASNFMWSCTMALNGLIQKGVPSDWSTHMIGHELTALYGIDHARTLAVVGPNLYRVMFETKKGKLAQYGKRIFNLTGTDDEIANEAINKTVEFFHTMGMETKLSDYTKDFDKTADFIVDRFKERGWLGLGEKQNITLEKVKSIVEMSY</sequence>
<dbReference type="Pfam" id="PF25137">
    <property type="entry name" value="ADH_Fe_C"/>
    <property type="match status" value="1"/>
</dbReference>
<evidence type="ECO:0000313" key="5">
    <source>
        <dbReference type="EMBL" id="SFE58480.1"/>
    </source>
</evidence>
<dbReference type="GO" id="GO:1990362">
    <property type="term" value="F:butanol dehydrogenase (NAD+) activity"/>
    <property type="evidence" value="ECO:0007669"/>
    <property type="project" value="InterPro"/>
</dbReference>
<dbReference type="InterPro" id="IPR018211">
    <property type="entry name" value="ADH_Fe_CS"/>
</dbReference>
<name>A0A1I2BT63_9FLAO</name>
<dbReference type="STRING" id="935223.SAMN04488131_102426"/>
<dbReference type="RefSeq" id="WP_091203452.1">
    <property type="nucleotide sequence ID" value="NZ_FONQ01000002.1"/>
</dbReference>
<protein>
    <submittedName>
        <fullName evidence="5">NADP-dependent alcohol dehydrogenase</fullName>
    </submittedName>
</protein>
<dbReference type="InterPro" id="IPR001670">
    <property type="entry name" value="ADH_Fe/GldA"/>
</dbReference>
<dbReference type="AlphaFoldDB" id="A0A1I2BT63"/>
<evidence type="ECO:0000256" key="2">
    <source>
        <dbReference type="ARBA" id="ARBA00023002"/>
    </source>
</evidence>
<evidence type="ECO:0000259" key="3">
    <source>
        <dbReference type="Pfam" id="PF00465"/>
    </source>
</evidence>
<dbReference type="SUPFAM" id="SSF56796">
    <property type="entry name" value="Dehydroquinate synthase-like"/>
    <property type="match status" value="1"/>
</dbReference>
<organism evidence="5 6">
    <name type="scientific">Flavobacterium xueshanense</name>
    <dbReference type="NCBI Taxonomy" id="935223"/>
    <lineage>
        <taxon>Bacteria</taxon>
        <taxon>Pseudomonadati</taxon>
        <taxon>Bacteroidota</taxon>
        <taxon>Flavobacteriia</taxon>
        <taxon>Flavobacteriales</taxon>
        <taxon>Flavobacteriaceae</taxon>
        <taxon>Flavobacterium</taxon>
    </lineage>
</organism>
<accession>A0A1I2BT63</accession>
<proteinExistence type="inferred from homology"/>
<evidence type="ECO:0000259" key="4">
    <source>
        <dbReference type="Pfam" id="PF25137"/>
    </source>
</evidence>
<dbReference type="PANTHER" id="PTHR43633:SF1">
    <property type="entry name" value="ALCOHOL DEHYDROGENASE YQHD"/>
    <property type="match status" value="1"/>
</dbReference>
<dbReference type="Gene3D" id="3.40.50.1970">
    <property type="match status" value="1"/>
</dbReference>
<evidence type="ECO:0000313" key="6">
    <source>
        <dbReference type="Proteomes" id="UP000198596"/>
    </source>
</evidence>
<evidence type="ECO:0000256" key="1">
    <source>
        <dbReference type="ARBA" id="ARBA00007358"/>
    </source>
</evidence>
<feature type="domain" description="Fe-containing alcohol dehydrogenase-like C-terminal" evidence="4">
    <location>
        <begin position="191"/>
        <end position="384"/>
    </location>
</feature>